<accession>A0A0G0ZEZ0</accession>
<dbReference type="SUPFAM" id="SSF52980">
    <property type="entry name" value="Restriction endonuclease-like"/>
    <property type="match status" value="1"/>
</dbReference>
<sequence length="396" mass="45906">MRTSYSSLSTYQTCPLRYKYQEIDKIKGKKSKEQIFGTIVHKALNYMFTRSPLFPTLDEVLDSFSKNWDAGKDALDITDAEKNFFLENGRNIIKKFFLKNQPWNFNILDLESRFEVLLEDPETKEIHVLAGIIDRIDKLGEGSYEIIDYKTSRRMPSQDILDKNLQLSIYHLGLIKRWPHISPGEVKLSLYFLEHGEKISTKRNADALEATKGELLNTIREIKEKEKSALFPPLAGSWCAWCPYRKICPMWRHLYEKEKAPNDIEIKKIVSEYFSFKEEIDERNDVVKALQAKIHQYLDEKGLERLFGDDGYITRRALEKPVYDLDAVRNILEPIGKWQDALKVDEKKLEKTIKALSTADRNSILKNIIEMKKTVSLAISRKKVSDAGEDAETQGA</sequence>
<evidence type="ECO:0000313" key="2">
    <source>
        <dbReference type="EMBL" id="KKS47287.1"/>
    </source>
</evidence>
<gene>
    <name evidence="2" type="ORF">UV11_C0017G0011</name>
</gene>
<dbReference type="InterPro" id="IPR011335">
    <property type="entry name" value="Restrct_endonuc-II-like"/>
</dbReference>
<reference evidence="2 3" key="1">
    <citation type="journal article" date="2015" name="Nature">
        <title>rRNA introns, odd ribosomes, and small enigmatic genomes across a large radiation of phyla.</title>
        <authorList>
            <person name="Brown C.T."/>
            <person name="Hug L.A."/>
            <person name="Thomas B.C."/>
            <person name="Sharon I."/>
            <person name="Castelle C.J."/>
            <person name="Singh A."/>
            <person name="Wilkins M.J."/>
            <person name="Williams K.H."/>
            <person name="Banfield J.F."/>
        </authorList>
    </citation>
    <scope>NUCLEOTIDE SEQUENCE [LARGE SCALE GENOMIC DNA]</scope>
</reference>
<protein>
    <recommendedName>
        <fullName evidence="1">PD-(D/E)XK endonuclease-like domain-containing protein</fullName>
    </recommendedName>
</protein>
<name>A0A0G0ZEZ0_9BACT</name>
<organism evidence="2 3">
    <name type="scientific">Candidatus Giovannonibacteria bacterium GW2011_GWF2_42_19</name>
    <dbReference type="NCBI Taxonomy" id="1618659"/>
    <lineage>
        <taxon>Bacteria</taxon>
        <taxon>Candidatus Giovannoniibacteriota</taxon>
    </lineage>
</organism>
<dbReference type="EMBL" id="LCDF01000017">
    <property type="protein sequence ID" value="KKS47287.1"/>
    <property type="molecule type" value="Genomic_DNA"/>
</dbReference>
<dbReference type="InterPro" id="IPR038726">
    <property type="entry name" value="PDDEXK_AddAB-type"/>
</dbReference>
<evidence type="ECO:0000313" key="3">
    <source>
        <dbReference type="Proteomes" id="UP000034036"/>
    </source>
</evidence>
<proteinExistence type="predicted"/>
<feature type="domain" description="PD-(D/E)XK endonuclease-like" evidence="1">
    <location>
        <begin position="3"/>
        <end position="249"/>
    </location>
</feature>
<dbReference type="Gene3D" id="3.90.320.10">
    <property type="match status" value="1"/>
</dbReference>
<dbReference type="AlphaFoldDB" id="A0A0G0ZEZ0"/>
<evidence type="ECO:0000259" key="1">
    <source>
        <dbReference type="Pfam" id="PF12705"/>
    </source>
</evidence>
<dbReference type="Proteomes" id="UP000034036">
    <property type="component" value="Unassembled WGS sequence"/>
</dbReference>
<dbReference type="Pfam" id="PF12705">
    <property type="entry name" value="PDDEXK_1"/>
    <property type="match status" value="1"/>
</dbReference>
<dbReference type="InterPro" id="IPR011604">
    <property type="entry name" value="PDDEXK-like_dom_sf"/>
</dbReference>
<dbReference type="STRING" id="1618659.UV11_C0017G0011"/>
<comment type="caution">
    <text evidence="2">The sequence shown here is derived from an EMBL/GenBank/DDBJ whole genome shotgun (WGS) entry which is preliminary data.</text>
</comment>